<accession>A0A2P2NUT5</accession>
<organism evidence="1">
    <name type="scientific">Rhizophora mucronata</name>
    <name type="common">Asiatic mangrove</name>
    <dbReference type="NCBI Taxonomy" id="61149"/>
    <lineage>
        <taxon>Eukaryota</taxon>
        <taxon>Viridiplantae</taxon>
        <taxon>Streptophyta</taxon>
        <taxon>Embryophyta</taxon>
        <taxon>Tracheophyta</taxon>
        <taxon>Spermatophyta</taxon>
        <taxon>Magnoliopsida</taxon>
        <taxon>eudicotyledons</taxon>
        <taxon>Gunneridae</taxon>
        <taxon>Pentapetalae</taxon>
        <taxon>rosids</taxon>
        <taxon>fabids</taxon>
        <taxon>Malpighiales</taxon>
        <taxon>Rhizophoraceae</taxon>
        <taxon>Rhizophora</taxon>
    </lineage>
</organism>
<protein>
    <submittedName>
        <fullName evidence="1">Uncharacterized protein</fullName>
    </submittedName>
</protein>
<name>A0A2P2NUT5_RHIMU</name>
<reference evidence="1" key="1">
    <citation type="submission" date="2018-02" db="EMBL/GenBank/DDBJ databases">
        <title>Rhizophora mucronata_Transcriptome.</title>
        <authorList>
            <person name="Meera S.P."/>
            <person name="Sreeshan A."/>
            <person name="Augustine A."/>
        </authorList>
    </citation>
    <scope>NUCLEOTIDE SEQUENCE</scope>
    <source>
        <tissue evidence="1">Leaf</tissue>
    </source>
</reference>
<proteinExistence type="predicted"/>
<evidence type="ECO:0000313" key="1">
    <source>
        <dbReference type="EMBL" id="MBX46255.1"/>
    </source>
</evidence>
<dbReference type="EMBL" id="GGEC01065771">
    <property type="protein sequence ID" value="MBX46255.1"/>
    <property type="molecule type" value="Transcribed_RNA"/>
</dbReference>
<sequence length="9" mass="998">MLHKQPSSA</sequence>